<keyword evidence="11 15" id="KW-0675">Receptor</keyword>
<dbReference type="SUPFAM" id="SSF56935">
    <property type="entry name" value="Porins"/>
    <property type="match status" value="1"/>
</dbReference>
<evidence type="ECO:0000256" key="12">
    <source>
        <dbReference type="ARBA" id="ARBA00023237"/>
    </source>
</evidence>
<evidence type="ECO:0000256" key="1">
    <source>
        <dbReference type="ARBA" id="ARBA00004571"/>
    </source>
</evidence>
<evidence type="ECO:0000256" key="7">
    <source>
        <dbReference type="ARBA" id="ARBA00023004"/>
    </source>
</evidence>
<keyword evidence="10" id="KW-0472">Membrane</keyword>
<reference evidence="16" key="1">
    <citation type="journal article" date="2019" name="Int. J. Syst. Evol. Microbiol.">
        <title>The Global Catalogue of Microorganisms (GCM) 10K type strain sequencing project: providing services to taxonomists for standard genome sequencing and annotation.</title>
        <authorList>
            <consortium name="The Broad Institute Genomics Platform"/>
            <consortium name="The Broad Institute Genome Sequencing Center for Infectious Disease"/>
            <person name="Wu L."/>
            <person name="Ma J."/>
        </authorList>
    </citation>
    <scope>NUCLEOTIDE SEQUENCE [LARGE SCALE GENOMIC DNA]</scope>
    <source>
        <strain evidence="16">CCUG 58412</strain>
    </source>
</reference>
<evidence type="ECO:0000256" key="10">
    <source>
        <dbReference type="ARBA" id="ARBA00023136"/>
    </source>
</evidence>
<evidence type="ECO:0000256" key="8">
    <source>
        <dbReference type="ARBA" id="ARBA00023065"/>
    </source>
</evidence>
<keyword evidence="9" id="KW-0798">TonB box</keyword>
<name>A0ABW3F0V2_9PROT</name>
<protein>
    <submittedName>
        <fullName evidence="15">TonB-dependent receptor</fullName>
    </submittedName>
</protein>
<dbReference type="InterPro" id="IPR039426">
    <property type="entry name" value="TonB-dep_rcpt-like"/>
</dbReference>
<keyword evidence="4" id="KW-1134">Transmembrane beta strand</keyword>
<evidence type="ECO:0000256" key="11">
    <source>
        <dbReference type="ARBA" id="ARBA00023170"/>
    </source>
</evidence>
<dbReference type="PANTHER" id="PTHR32552:SF81">
    <property type="entry name" value="TONB-DEPENDENT OUTER MEMBRANE RECEPTOR"/>
    <property type="match status" value="1"/>
</dbReference>
<dbReference type="InterPro" id="IPR036942">
    <property type="entry name" value="Beta-barrel_TonB_sf"/>
</dbReference>
<evidence type="ECO:0000313" key="16">
    <source>
        <dbReference type="Proteomes" id="UP001597128"/>
    </source>
</evidence>
<evidence type="ECO:0000313" key="15">
    <source>
        <dbReference type="EMBL" id="MFD0912021.1"/>
    </source>
</evidence>
<evidence type="ECO:0000256" key="9">
    <source>
        <dbReference type="ARBA" id="ARBA00023077"/>
    </source>
</evidence>
<evidence type="ECO:0000256" key="6">
    <source>
        <dbReference type="ARBA" id="ARBA00022692"/>
    </source>
</evidence>
<evidence type="ECO:0000256" key="3">
    <source>
        <dbReference type="ARBA" id="ARBA00022448"/>
    </source>
</evidence>
<comment type="caution">
    <text evidence="15">The sequence shown here is derived from an EMBL/GenBank/DDBJ whole genome shotgun (WGS) entry which is preliminary data.</text>
</comment>
<feature type="signal peptide" evidence="13">
    <location>
        <begin position="1"/>
        <end position="31"/>
    </location>
</feature>
<comment type="subcellular location">
    <subcellularLocation>
        <location evidence="1">Cell outer membrane</location>
        <topology evidence="1">Multi-pass membrane protein</topology>
    </subcellularLocation>
</comment>
<keyword evidence="6" id="KW-0812">Transmembrane</keyword>
<sequence length="898" mass="98173">MLFKKKRSLAFKQFITSATILNFIVSTSAFAEEQTPADNNVSEAINKQEVGVVDENLEENDSSSDGDSELSAVVVKRKRVKTVLPKRPSASVYGTDTSVLDTSRSVSQISEEQLQRDPIKTADDLVKYAPGITRNGGQNVSIAPLIRGQNSEIFQDGQRTYNVRHPFNMNAFESVDIVAGPPSQVFGPSSRSGGYANYISKKPDFEKQRSQVNVQLGTLIPSGDSYFSGKVTYDTTGPINDKLAYRVSFTPQRSNDYYKNISNDFNSVYGALAWKPTDNVRIDWNASYDDYYDFNVTHGWNRATQDLIDKGKYYAGRATPIISKVVGGVTQYYSPVYANGSPNSQVVGWQQRTRNAQGQFIAGANVAAPFTTPGQAGTVRGWVYDPTLAGNGLTSLSRSDFSNPDDENTAKRATSQLRVAVDLTPNWSILNSSFFQYSKDTTDSVGSFLAQFEDKIFDDRFELRGKTNFDLFGLDIQDNSNTGVSIRHERFKSLAANNSFTVAPYDLTAPLSLKSPAGLYGLPVPGGSGSWIGTAGVPQLSSYFGYLNLPRMYPAGGGLYSEVGGSPASGGAVYTGEGSWTSTSIFTQQNISINKRVGFNLGLNSTHINAKIKNPLVITPDQERSDEQNFVLPSVQASVYVKPLENTTIYYTYDRSYALNTGGFADVLTWAPSGNTLNPLAFESLSELRELGIKSEPIPNKLFLSLAGYRQTRDLSPDTSGNITYLEVKGIESAIRFQATDRLSSGANLSSINARFSNISYPAGFFSPVGFVADNATVFADGNSLTRATAPGSISAPAIPKYSANAFIDYRLPSGLGAELSGWWTSSWYTNIARTVKVPNEHNLNLTLYYRQPKWDGAIRFLNITNQKNYVTGLTGGTSEFITPTAPFAIQATYAYRF</sequence>
<dbReference type="PANTHER" id="PTHR32552">
    <property type="entry name" value="FERRICHROME IRON RECEPTOR-RELATED"/>
    <property type="match status" value="1"/>
</dbReference>
<keyword evidence="16" id="KW-1185">Reference proteome</keyword>
<dbReference type="RefSeq" id="WP_379054573.1">
    <property type="nucleotide sequence ID" value="NZ_JBHTKB010000001.1"/>
</dbReference>
<accession>A0ABW3F0V2</accession>
<dbReference type="EMBL" id="JBHTKB010000001">
    <property type="protein sequence ID" value="MFD0912021.1"/>
    <property type="molecule type" value="Genomic_DNA"/>
</dbReference>
<evidence type="ECO:0000256" key="2">
    <source>
        <dbReference type="ARBA" id="ARBA00009810"/>
    </source>
</evidence>
<gene>
    <name evidence="15" type="ORF">ACFQ1Z_00545</name>
</gene>
<keyword evidence="8" id="KW-0406">Ion transport</keyword>
<evidence type="ECO:0000256" key="4">
    <source>
        <dbReference type="ARBA" id="ARBA00022452"/>
    </source>
</evidence>
<dbReference type="InterPro" id="IPR012910">
    <property type="entry name" value="Plug_dom"/>
</dbReference>
<feature type="domain" description="TonB-dependent receptor plug" evidence="14">
    <location>
        <begin position="99"/>
        <end position="192"/>
    </location>
</feature>
<keyword evidence="12" id="KW-0998">Cell outer membrane</keyword>
<proteinExistence type="inferred from homology"/>
<keyword evidence="7" id="KW-0408">Iron</keyword>
<keyword evidence="13" id="KW-0732">Signal</keyword>
<dbReference type="InterPro" id="IPR037066">
    <property type="entry name" value="Plug_dom_sf"/>
</dbReference>
<dbReference type="Pfam" id="PF07715">
    <property type="entry name" value="Plug"/>
    <property type="match status" value="1"/>
</dbReference>
<dbReference type="Gene3D" id="2.40.170.20">
    <property type="entry name" value="TonB-dependent receptor, beta-barrel domain"/>
    <property type="match status" value="1"/>
</dbReference>
<evidence type="ECO:0000256" key="5">
    <source>
        <dbReference type="ARBA" id="ARBA00022496"/>
    </source>
</evidence>
<organism evidence="15 16">
    <name type="scientific">Methylophilus luteus</name>
    <dbReference type="NCBI Taxonomy" id="640108"/>
    <lineage>
        <taxon>Bacteria</taxon>
        <taxon>Pseudomonadati</taxon>
        <taxon>Pseudomonadota</taxon>
        <taxon>Betaproteobacteria</taxon>
        <taxon>Nitrosomonadales</taxon>
        <taxon>Methylophilaceae</taxon>
        <taxon>Methylophilus</taxon>
    </lineage>
</organism>
<dbReference type="Proteomes" id="UP001597128">
    <property type="component" value="Unassembled WGS sequence"/>
</dbReference>
<evidence type="ECO:0000256" key="13">
    <source>
        <dbReference type="SAM" id="SignalP"/>
    </source>
</evidence>
<keyword evidence="5" id="KW-0410">Iron transport</keyword>
<evidence type="ECO:0000259" key="14">
    <source>
        <dbReference type="Pfam" id="PF07715"/>
    </source>
</evidence>
<dbReference type="Gene3D" id="2.170.130.10">
    <property type="entry name" value="TonB-dependent receptor, plug domain"/>
    <property type="match status" value="1"/>
</dbReference>
<keyword evidence="3" id="KW-0813">Transport</keyword>
<comment type="similarity">
    <text evidence="2">Belongs to the TonB-dependent receptor family.</text>
</comment>
<feature type="chain" id="PRO_5045299972" evidence="13">
    <location>
        <begin position="32"/>
        <end position="898"/>
    </location>
</feature>